<gene>
    <name evidence="1" type="ORF">HAP48_045925</name>
    <name evidence="2" type="ORF">WDK88_00065</name>
</gene>
<protein>
    <submittedName>
        <fullName evidence="1">DUF937 domain-containing protein</fullName>
    </submittedName>
</protein>
<keyword evidence="3" id="KW-1185">Reference proteome</keyword>
<reference evidence="2" key="2">
    <citation type="journal article" date="2021" name="Int. J. Syst. Evol. Microbiol.">
        <title>Bradyrhizobium septentrionale sp. nov. (sv. septentrionale) and Bradyrhizobium quebecense sp. nov. (sv. septentrionale) associated with legumes native to Canada possess rearranged symbiosis genes and numerous insertion sequences.</title>
        <authorList>
            <person name="Bromfield E.S.P."/>
            <person name="Cloutier S."/>
        </authorList>
    </citation>
    <scope>NUCLEOTIDE SEQUENCE</scope>
    <source>
        <strain evidence="2">5S5</strain>
    </source>
</reference>
<dbReference type="EMBL" id="JAAOLE020000001">
    <property type="protein sequence ID" value="NVI50061.1"/>
    <property type="molecule type" value="Genomic_DNA"/>
</dbReference>
<reference evidence="2" key="3">
    <citation type="submission" date="2024-03" db="EMBL/GenBank/DDBJ databases">
        <authorList>
            <person name="Bromfield E.S.P."/>
            <person name="Cloutier S."/>
        </authorList>
    </citation>
    <scope>NUCLEOTIDE SEQUENCE</scope>
    <source>
        <strain evidence="2">5S5</strain>
    </source>
</reference>
<accession>A0A973W9G4</accession>
<dbReference type="InterPro" id="IPR009282">
    <property type="entry name" value="DUF937"/>
</dbReference>
<name>A0A973W9G4_9BRAD</name>
<evidence type="ECO:0000313" key="3">
    <source>
        <dbReference type="Proteomes" id="UP001432046"/>
    </source>
</evidence>
<dbReference type="AlphaFoldDB" id="A0A973W9G4"/>
<evidence type="ECO:0000313" key="1">
    <source>
        <dbReference type="EMBL" id="NVI50061.1"/>
    </source>
</evidence>
<dbReference type="Pfam" id="PF06078">
    <property type="entry name" value="DUF937"/>
    <property type="match status" value="1"/>
</dbReference>
<evidence type="ECO:0000313" key="2">
    <source>
        <dbReference type="EMBL" id="WXC80108.1"/>
    </source>
</evidence>
<sequence length="383" mass="38421">MAANLVSVVMQFLTPDMVAKIASVLGIDRNVAQKAIGGAIPALLAGLADVTATPQGARQLSSSLAQQQPGSLDILKSLIGGSGQNNLAETGSNMLSGLFGGGALDTIAQSIGKFAGIDGQASKSLLGMLGPVVLGTLGQQQRSAGLDTNGLASLLGSQKDQIVAAIPSGLADHLTSAGLIDRAAGVARSGAAAASAAGSRIAGVSERTSAEASRAAQATTSAASSQLSYWLAAVAILGALAWYFFQPRTETVAELPRPAAVQPGTATVGLAPSDLTIGGVSLTNKVNSSVGTLRSVLPTITDVASAQAAIPKLREATAQLNEVSDLAGKLSPEGKSALAKLIATAKPTINQMCDNVLAMPGVGDVAKPTIDELRRKIETLSRS</sequence>
<dbReference type="Proteomes" id="UP001432046">
    <property type="component" value="Chromosome"/>
</dbReference>
<dbReference type="RefSeq" id="WP_166213007.1">
    <property type="nucleotide sequence ID" value="NZ_CP088285.1"/>
</dbReference>
<dbReference type="EMBL" id="CP147711">
    <property type="protein sequence ID" value="WXC80108.1"/>
    <property type="molecule type" value="Genomic_DNA"/>
</dbReference>
<organism evidence="1">
    <name type="scientific">Bradyrhizobium septentrionale</name>
    <dbReference type="NCBI Taxonomy" id="1404411"/>
    <lineage>
        <taxon>Bacteria</taxon>
        <taxon>Pseudomonadati</taxon>
        <taxon>Pseudomonadota</taxon>
        <taxon>Alphaproteobacteria</taxon>
        <taxon>Hyphomicrobiales</taxon>
        <taxon>Nitrobacteraceae</taxon>
        <taxon>Bradyrhizobium</taxon>
    </lineage>
</organism>
<proteinExistence type="predicted"/>
<reference evidence="1" key="1">
    <citation type="submission" date="2020-06" db="EMBL/GenBank/DDBJ databases">
        <title>Whole Genome Sequence of Bradyrhizobium sp. Strain 1S1.</title>
        <authorList>
            <person name="Bromfield E.S.P."/>
            <person name="Cloutier S."/>
        </authorList>
    </citation>
    <scope>NUCLEOTIDE SEQUENCE [LARGE SCALE GENOMIC DNA]</scope>
    <source>
        <strain evidence="1">1S1</strain>
    </source>
</reference>